<keyword evidence="6" id="KW-0472">Membrane</keyword>
<evidence type="ECO:0000256" key="2">
    <source>
        <dbReference type="ARBA" id="ARBA00023015"/>
    </source>
</evidence>
<keyword evidence="6" id="KW-0812">Transmembrane</keyword>
<evidence type="ECO:0000256" key="5">
    <source>
        <dbReference type="ARBA" id="ARBA00023242"/>
    </source>
</evidence>
<evidence type="ECO:0000256" key="4">
    <source>
        <dbReference type="ARBA" id="ARBA00023163"/>
    </source>
</evidence>
<reference evidence="7 8" key="1">
    <citation type="submission" date="2024-03" db="EMBL/GenBank/DDBJ databases">
        <authorList>
            <person name="Martinez-Hernandez J."/>
        </authorList>
    </citation>
    <scope>NUCLEOTIDE SEQUENCE [LARGE SCALE GENOMIC DNA]</scope>
</reference>
<protein>
    <submittedName>
        <fullName evidence="7">Uncharacterized protein</fullName>
    </submittedName>
</protein>
<keyword evidence="4" id="KW-0804">Transcription</keyword>
<keyword evidence="5" id="KW-0539">Nucleus</keyword>
<evidence type="ECO:0000313" key="7">
    <source>
        <dbReference type="EMBL" id="CAL0312223.1"/>
    </source>
</evidence>
<dbReference type="Proteomes" id="UP001497480">
    <property type="component" value="Unassembled WGS sequence"/>
</dbReference>
<proteinExistence type="predicted"/>
<evidence type="ECO:0000256" key="3">
    <source>
        <dbReference type="ARBA" id="ARBA00023125"/>
    </source>
</evidence>
<sequence length="226" mass="25431">MVNKRKERECEGVGGKNNEEESIELDQIRKEAAPVAAAILTLECGKDTIQNIRTLFGAYETAEDAARAHDDAAHLLRGAHLARTSLVAILRMQFHLFIQRSLNFCLLGLKLVTLPLLVFLLFLSFNMSKKQKDDSRLEHECVNNADNGNNEIMRPKGEVEEGGVGIIDFQFIDNIGSSSYSASPFETAEKMLGPMEEVEYDLEESPFLRETLRMKYELSSQLVYTP</sequence>
<dbReference type="SUPFAM" id="SSF54171">
    <property type="entry name" value="DNA-binding domain"/>
    <property type="match status" value="1"/>
</dbReference>
<dbReference type="GO" id="GO:0003677">
    <property type="term" value="F:DNA binding"/>
    <property type="evidence" value="ECO:0007669"/>
    <property type="project" value="UniProtKB-KW"/>
</dbReference>
<evidence type="ECO:0000256" key="1">
    <source>
        <dbReference type="ARBA" id="ARBA00004123"/>
    </source>
</evidence>
<dbReference type="InterPro" id="IPR016177">
    <property type="entry name" value="DNA-bd_dom_sf"/>
</dbReference>
<keyword evidence="8" id="KW-1185">Reference proteome</keyword>
<gene>
    <name evidence="7" type="ORF">LLUT_LOCUS13283</name>
</gene>
<dbReference type="GO" id="GO:0005634">
    <property type="term" value="C:nucleus"/>
    <property type="evidence" value="ECO:0007669"/>
    <property type="project" value="UniProtKB-SubCell"/>
</dbReference>
<feature type="transmembrane region" description="Helical" evidence="6">
    <location>
        <begin position="101"/>
        <end position="125"/>
    </location>
</feature>
<name>A0AAV1WSE7_LUPLU</name>
<evidence type="ECO:0000256" key="6">
    <source>
        <dbReference type="SAM" id="Phobius"/>
    </source>
</evidence>
<comment type="subcellular location">
    <subcellularLocation>
        <location evidence="1">Nucleus</location>
    </subcellularLocation>
</comment>
<keyword evidence="6" id="KW-1133">Transmembrane helix</keyword>
<accession>A0AAV1WSE7</accession>
<keyword evidence="3" id="KW-0238">DNA-binding</keyword>
<organism evidence="7 8">
    <name type="scientific">Lupinus luteus</name>
    <name type="common">European yellow lupine</name>
    <dbReference type="NCBI Taxonomy" id="3873"/>
    <lineage>
        <taxon>Eukaryota</taxon>
        <taxon>Viridiplantae</taxon>
        <taxon>Streptophyta</taxon>
        <taxon>Embryophyta</taxon>
        <taxon>Tracheophyta</taxon>
        <taxon>Spermatophyta</taxon>
        <taxon>Magnoliopsida</taxon>
        <taxon>eudicotyledons</taxon>
        <taxon>Gunneridae</taxon>
        <taxon>Pentapetalae</taxon>
        <taxon>rosids</taxon>
        <taxon>fabids</taxon>
        <taxon>Fabales</taxon>
        <taxon>Fabaceae</taxon>
        <taxon>Papilionoideae</taxon>
        <taxon>50 kb inversion clade</taxon>
        <taxon>genistoids sensu lato</taxon>
        <taxon>core genistoids</taxon>
        <taxon>Genisteae</taxon>
        <taxon>Lupinus</taxon>
    </lineage>
</organism>
<dbReference type="AlphaFoldDB" id="A0AAV1WSE7"/>
<evidence type="ECO:0000313" key="8">
    <source>
        <dbReference type="Proteomes" id="UP001497480"/>
    </source>
</evidence>
<dbReference type="EMBL" id="CAXHTB010000009">
    <property type="protein sequence ID" value="CAL0312223.1"/>
    <property type="molecule type" value="Genomic_DNA"/>
</dbReference>
<keyword evidence="2" id="KW-0805">Transcription regulation</keyword>
<comment type="caution">
    <text evidence="7">The sequence shown here is derived from an EMBL/GenBank/DDBJ whole genome shotgun (WGS) entry which is preliminary data.</text>
</comment>